<dbReference type="Gene3D" id="1.10.3730.20">
    <property type="match status" value="2"/>
</dbReference>
<feature type="transmembrane region" description="Helical" evidence="1">
    <location>
        <begin position="145"/>
        <end position="161"/>
    </location>
</feature>
<feature type="transmembrane region" description="Helical" evidence="1">
    <location>
        <begin position="268"/>
        <end position="287"/>
    </location>
</feature>
<organism evidence="4">
    <name type="scientific">Thiothrix subterranea</name>
    <dbReference type="NCBI Taxonomy" id="2735563"/>
    <lineage>
        <taxon>Bacteria</taxon>
        <taxon>Pseudomonadati</taxon>
        <taxon>Pseudomonadota</taxon>
        <taxon>Gammaproteobacteria</taxon>
        <taxon>Thiotrichales</taxon>
        <taxon>Thiotrichaceae</taxon>
        <taxon>Thiothrix</taxon>
    </lineage>
</organism>
<keyword evidence="1" id="KW-1133">Transmembrane helix</keyword>
<proteinExistence type="predicted"/>
<evidence type="ECO:0000313" key="3">
    <source>
        <dbReference type="EMBL" id="MDQ5768707.1"/>
    </source>
</evidence>
<keyword evidence="4" id="KW-0614">Plasmid</keyword>
<feature type="transmembrane region" description="Helical" evidence="1">
    <location>
        <begin position="6"/>
        <end position="22"/>
    </location>
</feature>
<evidence type="ECO:0000256" key="1">
    <source>
        <dbReference type="SAM" id="Phobius"/>
    </source>
</evidence>
<dbReference type="EMBL" id="CP133216">
    <property type="protein sequence ID" value="WML84858.1"/>
    <property type="molecule type" value="Genomic_DNA"/>
</dbReference>
<feature type="transmembrane region" description="Helical" evidence="1">
    <location>
        <begin position="116"/>
        <end position="133"/>
    </location>
</feature>
<dbReference type="RefSeq" id="WP_308134676.1">
    <property type="nucleotide sequence ID" value="NZ_CP133216.1"/>
</dbReference>
<dbReference type="Proteomes" id="UP001229862">
    <property type="component" value="Plasmid pThsubDNT52_1"/>
</dbReference>
<feature type="transmembrane region" description="Helical" evidence="1">
    <location>
        <begin position="212"/>
        <end position="231"/>
    </location>
</feature>
<accession>A0AA51MIJ0</accession>
<feature type="transmembrane region" description="Helical" evidence="1">
    <location>
        <begin position="31"/>
        <end position="52"/>
    </location>
</feature>
<name>A0AA51MIJ0_9GAMM</name>
<dbReference type="Pfam" id="PF00892">
    <property type="entry name" value="EamA"/>
    <property type="match status" value="2"/>
</dbReference>
<dbReference type="AlphaFoldDB" id="A0AA51MIJ0"/>
<keyword evidence="1" id="KW-0472">Membrane</keyword>
<feature type="transmembrane region" description="Helical" evidence="1">
    <location>
        <begin position="237"/>
        <end position="256"/>
    </location>
</feature>
<evidence type="ECO:0000259" key="2">
    <source>
        <dbReference type="Pfam" id="PF00892"/>
    </source>
</evidence>
<evidence type="ECO:0000313" key="4">
    <source>
        <dbReference type="EMBL" id="WML84858.1"/>
    </source>
</evidence>
<dbReference type="GO" id="GO:0016020">
    <property type="term" value="C:membrane"/>
    <property type="evidence" value="ECO:0007669"/>
    <property type="project" value="InterPro"/>
</dbReference>
<feature type="transmembrane region" description="Helical" evidence="1">
    <location>
        <begin position="58"/>
        <end position="78"/>
    </location>
</feature>
<dbReference type="InterPro" id="IPR000620">
    <property type="entry name" value="EamA_dom"/>
</dbReference>
<feature type="domain" description="EamA" evidence="2">
    <location>
        <begin position="7"/>
        <end position="132"/>
    </location>
</feature>
<feature type="domain" description="EamA" evidence="2">
    <location>
        <begin position="146"/>
        <end position="281"/>
    </location>
</feature>
<evidence type="ECO:0000313" key="5">
    <source>
        <dbReference type="Proteomes" id="UP001223336"/>
    </source>
</evidence>
<protein>
    <submittedName>
        <fullName evidence="4">EamA family transporter</fullName>
    </submittedName>
</protein>
<dbReference type="SUPFAM" id="SSF103481">
    <property type="entry name" value="Multidrug resistance efflux transporter EmrE"/>
    <property type="match status" value="2"/>
</dbReference>
<gene>
    <name evidence="3" type="ORF">RCC75_09220</name>
    <name evidence="4" type="ORF">RCG00_00040</name>
</gene>
<keyword evidence="1" id="KW-0812">Transmembrane</keyword>
<feature type="transmembrane region" description="Helical" evidence="1">
    <location>
        <begin position="90"/>
        <end position="110"/>
    </location>
</feature>
<dbReference type="EMBL" id="JAVFKN010000010">
    <property type="protein sequence ID" value="MDQ5768707.1"/>
    <property type="molecule type" value="Genomic_DNA"/>
</dbReference>
<sequence length="301" mass="32744">MLTAGVLIGLSVLMHVIWNLLARHVAARCNYLWWGLLVHLVLLGPVGAYGLWQDAHWSWTLLAATVVTMLMNSLYFIGLREAYVRAPATYVYPLARSSPLLILLWEWLLWSSQPGKLALLGLLISVVGLWLLGNTARSHAATRSALPWVGLAALATSLYSLSDKVAVSALPSLPALLGFVSLGYLASFVALSWMNYRQTANIVPTCRPEWRYLLPGGLFIGTAYALVIQSMQYLPAAYVVAFTNTGIVLASLLAMLVLKEKEAWQQRLLAAGLIALGLLVLGVAQYAPSHVVNALLLLKVG</sequence>
<dbReference type="Proteomes" id="UP001223336">
    <property type="component" value="Unassembled WGS sequence"/>
</dbReference>
<reference evidence="4 5" key="1">
    <citation type="submission" date="2023-08" db="EMBL/GenBank/DDBJ databases">
        <title>New molecular markers tilS and rpoB for phylogenetic and monitoring studies of the genus Thiothrix biodiversity.</title>
        <authorList>
            <person name="Ravin N.V."/>
            <person name="Smolyakov D."/>
            <person name="Markov N.D."/>
            <person name="Beletsky A.V."/>
            <person name="Mardanov A.V."/>
            <person name="Rudenko T.S."/>
            <person name="Grabovich M.Y."/>
        </authorList>
    </citation>
    <scope>NUCLEOTIDE SEQUENCE</scope>
    <source>
        <strain evidence="4">DNT52</strain>
        <strain evidence="3 5">H33</strain>
        <plasmid evidence="4">pThsubDNT52_1</plasmid>
    </source>
</reference>
<feature type="transmembrane region" description="Helical" evidence="1">
    <location>
        <begin position="173"/>
        <end position="191"/>
    </location>
</feature>
<dbReference type="InterPro" id="IPR037185">
    <property type="entry name" value="EmrE-like"/>
</dbReference>
<geneLocation type="plasmid" evidence="4">
    <name>pThsubDNT52_1</name>
</geneLocation>
<keyword evidence="5" id="KW-1185">Reference proteome</keyword>